<proteinExistence type="inferred from homology"/>
<keyword evidence="6" id="KW-0560">Oxidoreductase</keyword>
<dbReference type="Gene3D" id="3.40.228.10">
    <property type="entry name" value="Dimethylsulfoxide Reductase, domain 2"/>
    <property type="match status" value="1"/>
</dbReference>
<dbReference type="Gene3D" id="3.30.2070.10">
    <property type="entry name" value="Formate dehydrogenase/DMSO reductase"/>
    <property type="match status" value="1"/>
</dbReference>
<evidence type="ECO:0000256" key="6">
    <source>
        <dbReference type="ARBA" id="ARBA00023002"/>
    </source>
</evidence>
<keyword evidence="2" id="KW-0004">4Fe-4S</keyword>
<evidence type="ECO:0000313" key="10">
    <source>
        <dbReference type="EMBL" id="GFM35954.1"/>
    </source>
</evidence>
<dbReference type="NCBIfam" id="NF041783">
    <property type="entry name" value="mnquin_red_QrcB"/>
    <property type="match status" value="1"/>
</dbReference>
<evidence type="ECO:0000313" key="11">
    <source>
        <dbReference type="Proteomes" id="UP000503820"/>
    </source>
</evidence>
<evidence type="ECO:0000256" key="7">
    <source>
        <dbReference type="SAM" id="Phobius"/>
    </source>
</evidence>
<feature type="transmembrane region" description="Helical" evidence="7">
    <location>
        <begin position="7"/>
        <end position="28"/>
    </location>
</feature>
<organism evidence="10 11">
    <name type="scientific">Desulfovibrio psychrotolerans</name>
    <dbReference type="NCBI Taxonomy" id="415242"/>
    <lineage>
        <taxon>Bacteria</taxon>
        <taxon>Pseudomonadati</taxon>
        <taxon>Thermodesulfobacteriota</taxon>
        <taxon>Desulfovibrionia</taxon>
        <taxon>Desulfovibrionales</taxon>
        <taxon>Desulfovibrionaceae</taxon>
        <taxon>Desulfovibrio</taxon>
    </lineage>
</organism>
<evidence type="ECO:0000256" key="3">
    <source>
        <dbReference type="ARBA" id="ARBA00022505"/>
    </source>
</evidence>
<dbReference type="PANTHER" id="PTHR43742:SF9">
    <property type="entry name" value="TETRATHIONATE REDUCTASE SUBUNIT A"/>
    <property type="match status" value="1"/>
</dbReference>
<evidence type="ECO:0000256" key="1">
    <source>
        <dbReference type="ARBA" id="ARBA00010312"/>
    </source>
</evidence>
<keyword evidence="7" id="KW-0812">Transmembrane</keyword>
<dbReference type="Proteomes" id="UP000503820">
    <property type="component" value="Unassembled WGS sequence"/>
</dbReference>
<protein>
    <submittedName>
        <fullName evidence="10">Menaquinone reductase, molybdopterin-binding-like subunit</fullName>
    </submittedName>
</protein>
<keyword evidence="2" id="KW-0411">Iron-sulfur</keyword>
<keyword evidence="2" id="KW-0408">Iron</keyword>
<comment type="caution">
    <text evidence="10">The sequence shown here is derived from an EMBL/GenBank/DDBJ whole genome shotgun (WGS) entry which is preliminary data.</text>
</comment>
<dbReference type="SUPFAM" id="SSF50692">
    <property type="entry name" value="ADC-like"/>
    <property type="match status" value="1"/>
</dbReference>
<reference evidence="10 11" key="1">
    <citation type="submission" date="2020-05" db="EMBL/GenBank/DDBJ databases">
        <title>Draft genome sequence of Desulfovibrio psychrotolerans JS1T.</title>
        <authorList>
            <person name="Ueno A."/>
            <person name="Tamazawa S."/>
            <person name="Tamamura S."/>
            <person name="Murakami T."/>
            <person name="Kiyama T."/>
            <person name="Inomata H."/>
            <person name="Amano Y."/>
            <person name="Miyakawa K."/>
            <person name="Tamaki H."/>
            <person name="Naganuma T."/>
            <person name="Kaneko K."/>
        </authorList>
    </citation>
    <scope>NUCLEOTIDE SEQUENCE [LARGE SCALE GENOMIC DNA]</scope>
    <source>
        <strain evidence="10 11">JS1</strain>
    </source>
</reference>
<keyword evidence="3" id="KW-0500">Molybdenum</keyword>
<dbReference type="Gene3D" id="3.40.50.740">
    <property type="match status" value="1"/>
</dbReference>
<dbReference type="Pfam" id="PF00384">
    <property type="entry name" value="Molybdopterin"/>
    <property type="match status" value="1"/>
</dbReference>
<gene>
    <name evidence="10" type="primary">qrcB</name>
    <name evidence="10" type="ORF">DSM19430T_06380</name>
</gene>
<sequence>MAVDRRGFLKFVTGVSAGIMVTPVPWVLLDDLSIWTQNWPWIPSNVDGPNTFVSTVSKLCPSCVGMKVRLVGDRPVRILPDDNHPLSKGGISALAVAEAQMLHSPARVRRPLKRSGDGAYVAISWEEADALLAEKLGSAKGSLACVSGDETGTINEVLSAFTARAGSQNFYLMPSEIQPAAKALAAMGGEGQFGYDIENSDYVLAIGANILESWGTAIRNRAAFKDAHPHGQEPTVPYVYVGAVQGNTAAGADKWIAIKPGTEGAFALGLAHLLIKSGASSYASDFSAFASLAAGYTPEKVAELTGASADGIKALAAELQKARRPLVITGSEFGQGTPVGTVAAGMAVNLLLGGLNRPGGVKLLPVAAPVVDSALSRAQMMEKDFVAYLSRINAGKEKAPEAMLFYEANPAYGLPQADKMAEVLAQVPFKATFTTFLDETAMLCDLVLPVPMGLERLDDVATPYGSGSALYCLARPVAPMPANVRPAADYILGLAGKLGYSLGFGKWEDVLKAKAQAMGANWKSLMAGDVFVSTETVGASLSFGADLIAKSLTAKTAEGDFALAPVHKLNMGTAKTAIPPYNNKTIRRWELQGSEIYVAMNGATARKLNVSKHDKVVVSNKSGSIVARVNVFEGIMSDTVAVLMGLGHTAFDQFSKGKGENVMQLLTVGFEPGSGQSVWAMAGVNISKA</sequence>
<evidence type="ECO:0000256" key="5">
    <source>
        <dbReference type="ARBA" id="ARBA00022729"/>
    </source>
</evidence>
<dbReference type="Gene3D" id="2.20.25.90">
    <property type="entry name" value="ADC-like domains"/>
    <property type="match status" value="1"/>
</dbReference>
<feature type="domain" description="Molybdopterin oxidoreductase" evidence="8">
    <location>
        <begin position="107"/>
        <end position="456"/>
    </location>
</feature>
<keyword evidence="4" id="KW-0479">Metal-binding</keyword>
<dbReference type="Gene3D" id="2.40.40.20">
    <property type="match status" value="1"/>
</dbReference>
<comment type="similarity">
    <text evidence="1">Belongs to the prokaryotic molybdopterin-containing oxidoreductase family.</text>
</comment>
<dbReference type="InterPro" id="IPR006656">
    <property type="entry name" value="Mopterin_OxRdtase"/>
</dbReference>
<evidence type="ECO:0000256" key="4">
    <source>
        <dbReference type="ARBA" id="ARBA00022723"/>
    </source>
</evidence>
<keyword evidence="7" id="KW-0472">Membrane</keyword>
<keyword evidence="5" id="KW-0732">Signal</keyword>
<evidence type="ECO:0000259" key="9">
    <source>
        <dbReference type="Pfam" id="PF01568"/>
    </source>
</evidence>
<dbReference type="PANTHER" id="PTHR43742">
    <property type="entry name" value="TRIMETHYLAMINE-N-OXIDE REDUCTASE"/>
    <property type="match status" value="1"/>
</dbReference>
<dbReference type="GO" id="GO:0046872">
    <property type="term" value="F:metal ion binding"/>
    <property type="evidence" value="ECO:0007669"/>
    <property type="project" value="UniProtKB-KW"/>
</dbReference>
<keyword evidence="7" id="KW-1133">Transmembrane helix</keyword>
<dbReference type="InterPro" id="IPR050612">
    <property type="entry name" value="Prok_Mopterin_Oxidored"/>
</dbReference>
<evidence type="ECO:0000256" key="2">
    <source>
        <dbReference type="ARBA" id="ARBA00022485"/>
    </source>
</evidence>
<evidence type="ECO:0000259" key="8">
    <source>
        <dbReference type="Pfam" id="PF00384"/>
    </source>
</evidence>
<dbReference type="Pfam" id="PF01568">
    <property type="entry name" value="Molydop_binding"/>
    <property type="match status" value="1"/>
</dbReference>
<dbReference type="InterPro" id="IPR006657">
    <property type="entry name" value="MoPterin_dinucl-bd_dom"/>
</dbReference>
<dbReference type="SUPFAM" id="SSF53706">
    <property type="entry name" value="Formate dehydrogenase/DMSO reductase, domains 1-3"/>
    <property type="match status" value="1"/>
</dbReference>
<dbReference type="AlphaFoldDB" id="A0A7J0BSF9"/>
<dbReference type="InterPro" id="IPR009010">
    <property type="entry name" value="Asp_de-COase-like_dom_sf"/>
</dbReference>
<dbReference type="GO" id="GO:0043546">
    <property type="term" value="F:molybdopterin cofactor binding"/>
    <property type="evidence" value="ECO:0007669"/>
    <property type="project" value="InterPro"/>
</dbReference>
<dbReference type="InterPro" id="IPR053557">
    <property type="entry name" value="Molybdopterin-Qrc_component"/>
</dbReference>
<dbReference type="EMBL" id="BLVP01000002">
    <property type="protein sequence ID" value="GFM35954.1"/>
    <property type="molecule type" value="Genomic_DNA"/>
</dbReference>
<accession>A0A7J0BSF9</accession>
<name>A0A7J0BSF9_9BACT</name>
<dbReference type="GO" id="GO:0016491">
    <property type="term" value="F:oxidoreductase activity"/>
    <property type="evidence" value="ECO:0007669"/>
    <property type="project" value="UniProtKB-KW"/>
</dbReference>
<dbReference type="GO" id="GO:0051539">
    <property type="term" value="F:4 iron, 4 sulfur cluster binding"/>
    <property type="evidence" value="ECO:0007669"/>
    <property type="project" value="UniProtKB-KW"/>
</dbReference>
<keyword evidence="11" id="KW-1185">Reference proteome</keyword>
<dbReference type="RefSeq" id="WP_174408655.1">
    <property type="nucleotide sequence ID" value="NZ_BLVP01000002.1"/>
</dbReference>
<feature type="domain" description="Molybdopterin dinucleotide-binding" evidence="9">
    <location>
        <begin position="587"/>
        <end position="675"/>
    </location>
</feature>